<feature type="domain" description="Folliculin-interacting protein N-terminal" evidence="2">
    <location>
        <begin position="78"/>
        <end position="229"/>
    </location>
</feature>
<feature type="compositionally biased region" description="Polar residues" evidence="1">
    <location>
        <begin position="881"/>
        <end position="892"/>
    </location>
</feature>
<feature type="region of interest" description="Disordered" evidence="1">
    <location>
        <begin position="640"/>
        <end position="726"/>
    </location>
</feature>
<feature type="region of interest" description="Disordered" evidence="1">
    <location>
        <begin position="1183"/>
        <end position="1227"/>
    </location>
</feature>
<dbReference type="EMBL" id="CP089275">
    <property type="protein sequence ID" value="USP75922.1"/>
    <property type="molecule type" value="Genomic_DNA"/>
</dbReference>
<feature type="region of interest" description="Disordered" evidence="1">
    <location>
        <begin position="825"/>
        <end position="850"/>
    </location>
</feature>
<proteinExistence type="predicted"/>
<dbReference type="GO" id="GO:0042030">
    <property type="term" value="F:ATPase inhibitor activity"/>
    <property type="evidence" value="ECO:0007669"/>
    <property type="project" value="TreeGrafter"/>
</dbReference>
<feature type="compositionally biased region" description="Basic and acidic residues" evidence="1">
    <location>
        <begin position="1209"/>
        <end position="1227"/>
    </location>
</feature>
<feature type="region of interest" description="Disordered" evidence="1">
    <location>
        <begin position="943"/>
        <end position="973"/>
    </location>
</feature>
<feature type="compositionally biased region" description="Polar residues" evidence="1">
    <location>
        <begin position="365"/>
        <end position="384"/>
    </location>
</feature>
<sequence>MIGHLFSTRKGATPAHASSPTVLDSATEESHTRHLLYPESNTLYHPDGQPYPLHAAPLTPGSGHDGPLPEIDLEYPRDCRIIIAQDETPAMPKAILFDSKPAPSRLDPPQSPNPRARAFGGGNASTTSAPGPPLGPIHTRRSSLATEPTAPPRSPTVGGFTRVRTRGSSISSMPNIDEHAQLQAKAQARAKESMDLANICLDCMFGNLAMNYRGNSNKIHIVPLDTRPADASALGTSIQDATTSLGRAEGLRRRSHLAKSFTPANPPADPARTESNEGIAREPKRRTIFITRMFSVTMPEEDNDDRTPTPQSSLPKGNGFPFPASSSKPATTKPVYPSHTRKSPMYAITIILHLPISQTLPSLRPSSRGVNLKNPTHLSTSAPGQDSLASSLDSDRRAGWAFVDSNLGVDSLLSSSLSSDVDDRVDVVGQHWDVIMRALTSLQHVVQERILVQFKSPKSPEPTMPSGAQHQRSQSSRTSFRESSLQYSRRALRLQPNALMMDKEIQVAAELTGNRVVSGMRIPRVMTGQGKWGVWREEARWLGRWAGRREQNFFFFNLLTAFLGNHTEWLNILGPKWHRKRHREQQKATAGENLTIPNRTVIVSPDKMAARRLIFLLAAFLPPNASAMADSSYIRPSTSASLRAYSQSPPSNMPPSRQQSLRRQINRRGPRNKQSMSNILLQPPRPQSVHQSPAQPTHERSESAVVETPELVRPVGHSRRSSAHSIRTSLVIPSLSEGPVTSSSTVTTSTATPQETIPVAHFTFPRTKSFGPASEARPESSDSLASSNLINTLQRSGTGQTSLASNDSSNTSRWSGFMNFWSGRRSSSTDQSEFFQTTDDGVGFRGQERPRSQLELMVQELSMDRVFESDTADSPLPPDSSADNASPDTYSNAGCPGVPASAARPIPERHKTYEGHLKLSVNEKDGVIDVDIPLPDFDSPLQSPLLGGYGSASSQPGSSFGESSVLSAPHGDPEQPVNVAGWLSQFHPDFAVQAIKPYRELERDIKRAMSAEPTPLSATTTPSLESGPLERWVDICSALIADTSNFSIRRISLRRLVKLIPTPTYQQSAMTPGALPGRSQYGNPYTSGTVAPLMTEVHLAEKFVTETIMDFDATLIDGVDRVLAQSGEVTRVNSAQSSRSSSRRGRRDTRADSEAIPHVEVPHIDCKSVLFEALEVVVKEVTAERGGRHASKDSDDKKTATSKNAGPKTENDSSLKEGIRRWLTEVE</sequence>
<dbReference type="Pfam" id="PF14636">
    <property type="entry name" value="FNIP_N"/>
    <property type="match status" value="1"/>
</dbReference>
<gene>
    <name evidence="3" type="ORF">yc1106_03196</name>
</gene>
<organism evidence="3 4">
    <name type="scientific">Curvularia clavata</name>
    <dbReference type="NCBI Taxonomy" id="95742"/>
    <lineage>
        <taxon>Eukaryota</taxon>
        <taxon>Fungi</taxon>
        <taxon>Dikarya</taxon>
        <taxon>Ascomycota</taxon>
        <taxon>Pezizomycotina</taxon>
        <taxon>Dothideomycetes</taxon>
        <taxon>Pleosporomycetidae</taxon>
        <taxon>Pleosporales</taxon>
        <taxon>Pleosporineae</taxon>
        <taxon>Pleosporaceae</taxon>
        <taxon>Curvularia</taxon>
    </lineage>
</organism>
<feature type="region of interest" description="Disordered" evidence="1">
    <location>
        <begin position="295"/>
        <end position="339"/>
    </location>
</feature>
<feature type="region of interest" description="Disordered" evidence="1">
    <location>
        <begin position="869"/>
        <end position="906"/>
    </location>
</feature>
<accession>A0A9Q9DQT9</accession>
<feature type="compositionally biased region" description="Basic and acidic residues" evidence="1">
    <location>
        <begin position="271"/>
        <end position="282"/>
    </location>
</feature>
<dbReference type="PANTHER" id="PTHR21634:SF9">
    <property type="entry name" value="RE13835P"/>
    <property type="match status" value="1"/>
</dbReference>
<feature type="region of interest" description="Disordered" evidence="1">
    <location>
        <begin position="365"/>
        <end position="391"/>
    </location>
</feature>
<dbReference type="Proteomes" id="UP001056012">
    <property type="component" value="Chromosome 2"/>
</dbReference>
<dbReference type="AlphaFoldDB" id="A0A9Q9DQT9"/>
<dbReference type="PANTHER" id="PTHR21634">
    <property type="entry name" value="RE13835P"/>
    <property type="match status" value="1"/>
</dbReference>
<protein>
    <recommendedName>
        <fullName evidence="2">Folliculin-interacting protein N-terminal domain-containing protein</fullName>
    </recommendedName>
</protein>
<dbReference type="VEuPathDB" id="FungiDB:yc1106_03196"/>
<feature type="compositionally biased region" description="Low complexity" evidence="1">
    <location>
        <begin position="469"/>
        <end position="484"/>
    </location>
</feature>
<feature type="compositionally biased region" description="Basic and acidic residues" evidence="1">
    <location>
        <begin position="1183"/>
        <end position="1199"/>
    </location>
</feature>
<feature type="region of interest" description="Disordered" evidence="1">
    <location>
        <begin position="1"/>
        <end position="71"/>
    </location>
</feature>
<keyword evidence="4" id="KW-1185">Reference proteome</keyword>
<evidence type="ECO:0000313" key="3">
    <source>
        <dbReference type="EMBL" id="USP75922.1"/>
    </source>
</evidence>
<feature type="region of interest" description="Disordered" evidence="1">
    <location>
        <begin position="259"/>
        <end position="283"/>
    </location>
</feature>
<feature type="compositionally biased region" description="Low complexity" evidence="1">
    <location>
        <begin position="1130"/>
        <end position="1140"/>
    </location>
</feature>
<feature type="region of interest" description="Disordered" evidence="1">
    <location>
        <begin position="98"/>
        <end position="176"/>
    </location>
</feature>
<evidence type="ECO:0000259" key="2">
    <source>
        <dbReference type="Pfam" id="PF14636"/>
    </source>
</evidence>
<feature type="region of interest" description="Disordered" evidence="1">
    <location>
        <begin position="765"/>
        <end position="785"/>
    </location>
</feature>
<evidence type="ECO:0000313" key="4">
    <source>
        <dbReference type="Proteomes" id="UP001056012"/>
    </source>
</evidence>
<evidence type="ECO:0000256" key="1">
    <source>
        <dbReference type="SAM" id="MobiDB-lite"/>
    </source>
</evidence>
<feature type="compositionally biased region" description="Polar residues" evidence="1">
    <location>
        <begin position="825"/>
        <end position="839"/>
    </location>
</feature>
<reference evidence="3" key="1">
    <citation type="submission" date="2021-12" db="EMBL/GenBank/DDBJ databases">
        <title>Curvularia clavata genome.</title>
        <authorList>
            <person name="Cao Y."/>
        </authorList>
    </citation>
    <scope>NUCLEOTIDE SEQUENCE</scope>
    <source>
        <strain evidence="3">Yc1106</strain>
    </source>
</reference>
<dbReference type="OrthoDB" id="5428015at2759"/>
<feature type="region of interest" description="Disordered" evidence="1">
    <location>
        <begin position="1130"/>
        <end position="1156"/>
    </location>
</feature>
<feature type="compositionally biased region" description="Low complexity" evidence="1">
    <location>
        <begin position="951"/>
        <end position="964"/>
    </location>
</feature>
<feature type="region of interest" description="Disordered" evidence="1">
    <location>
        <begin position="456"/>
        <end position="484"/>
    </location>
</feature>
<dbReference type="GO" id="GO:0005737">
    <property type="term" value="C:cytoplasm"/>
    <property type="evidence" value="ECO:0007669"/>
    <property type="project" value="TreeGrafter"/>
</dbReference>
<dbReference type="GO" id="GO:0051087">
    <property type="term" value="F:protein-folding chaperone binding"/>
    <property type="evidence" value="ECO:0007669"/>
    <property type="project" value="TreeGrafter"/>
</dbReference>
<dbReference type="InterPro" id="IPR028084">
    <property type="entry name" value="FNIP_N_dom"/>
</dbReference>
<feature type="compositionally biased region" description="Polar residues" evidence="1">
    <location>
        <begin position="640"/>
        <end position="663"/>
    </location>
</feature>
<name>A0A9Q9DQT9_CURCL</name>